<dbReference type="CDD" id="cd00446">
    <property type="entry name" value="GrpE"/>
    <property type="match status" value="1"/>
</dbReference>
<keyword evidence="3 4" id="KW-0346">Stress response</keyword>
<feature type="region of interest" description="Disordered" evidence="6">
    <location>
        <begin position="1"/>
        <end position="60"/>
    </location>
</feature>
<organism evidence="7 8">
    <name type="scientific">Mycobacterium riyadhense</name>
    <dbReference type="NCBI Taxonomy" id="486698"/>
    <lineage>
        <taxon>Bacteria</taxon>
        <taxon>Bacillati</taxon>
        <taxon>Actinomycetota</taxon>
        <taxon>Actinomycetes</taxon>
        <taxon>Mycobacteriales</taxon>
        <taxon>Mycobacteriaceae</taxon>
        <taxon>Mycobacterium</taxon>
    </lineage>
</organism>
<dbReference type="Gene3D" id="3.90.20.20">
    <property type="match status" value="1"/>
</dbReference>
<dbReference type="Pfam" id="PF01025">
    <property type="entry name" value="GrpE"/>
    <property type="match status" value="1"/>
</dbReference>
<comment type="subcellular location">
    <subcellularLocation>
        <location evidence="3">Cytoplasm</location>
    </subcellularLocation>
</comment>
<dbReference type="Gene3D" id="2.30.22.10">
    <property type="entry name" value="Head domain of nucleotide exchange factor GrpE"/>
    <property type="match status" value="1"/>
</dbReference>
<dbReference type="NCBIfam" id="NF010740">
    <property type="entry name" value="PRK14142.1"/>
    <property type="match status" value="1"/>
</dbReference>
<dbReference type="Proteomes" id="UP000193087">
    <property type="component" value="Unassembled WGS sequence"/>
</dbReference>
<dbReference type="InterPro" id="IPR013805">
    <property type="entry name" value="GrpE_CC"/>
</dbReference>
<dbReference type="RefSeq" id="WP_085252142.1">
    <property type="nucleotide sequence ID" value="NZ_CAJMWJ010000001.1"/>
</dbReference>
<reference evidence="7 8" key="1">
    <citation type="submission" date="2016-01" db="EMBL/GenBank/DDBJ databases">
        <title>The new phylogeny of the genus Mycobacterium.</title>
        <authorList>
            <person name="Tarcisio F."/>
            <person name="Conor M."/>
            <person name="Antonella G."/>
            <person name="Elisabetta G."/>
            <person name="Giulia F.S."/>
            <person name="Sara T."/>
            <person name="Anna F."/>
            <person name="Clotilde B."/>
            <person name="Roberto B."/>
            <person name="Veronica D.S."/>
            <person name="Fabio R."/>
            <person name="Monica P."/>
            <person name="Olivier J."/>
            <person name="Enrico T."/>
            <person name="Nicola S."/>
        </authorList>
    </citation>
    <scope>NUCLEOTIDE SEQUENCE [LARGE SCALE GENOMIC DNA]</scope>
    <source>
        <strain evidence="7 8">DSM 45176</strain>
    </source>
</reference>
<proteinExistence type="inferred from homology"/>
<comment type="similarity">
    <text evidence="1 3 5">Belongs to the GrpE family.</text>
</comment>
<evidence type="ECO:0000256" key="6">
    <source>
        <dbReference type="SAM" id="MobiDB-lite"/>
    </source>
</evidence>
<dbReference type="InterPro" id="IPR000740">
    <property type="entry name" value="GrpE"/>
</dbReference>
<evidence type="ECO:0000256" key="5">
    <source>
        <dbReference type="RuleBase" id="RU004478"/>
    </source>
</evidence>
<dbReference type="FunFam" id="2.30.22.10:FF:000007">
    <property type="entry name" value="Protein GrpE"/>
    <property type="match status" value="1"/>
</dbReference>
<keyword evidence="3" id="KW-0963">Cytoplasm</keyword>
<dbReference type="HAMAP" id="MF_01151">
    <property type="entry name" value="GrpE"/>
    <property type="match status" value="1"/>
</dbReference>
<dbReference type="GeneID" id="93492737"/>
<evidence type="ECO:0000256" key="2">
    <source>
        <dbReference type="ARBA" id="ARBA00023186"/>
    </source>
</evidence>
<protein>
    <recommendedName>
        <fullName evidence="3 4">Protein GrpE</fullName>
    </recommendedName>
    <alternativeName>
        <fullName evidence="3">HSP-70 cofactor</fullName>
    </alternativeName>
</protein>
<feature type="compositionally biased region" description="Basic and acidic residues" evidence="6">
    <location>
        <begin position="19"/>
        <end position="33"/>
    </location>
</feature>
<dbReference type="GO" id="GO:0051087">
    <property type="term" value="F:protein-folding chaperone binding"/>
    <property type="evidence" value="ECO:0007669"/>
    <property type="project" value="InterPro"/>
</dbReference>
<dbReference type="GO" id="GO:0006457">
    <property type="term" value="P:protein folding"/>
    <property type="evidence" value="ECO:0007669"/>
    <property type="project" value="InterPro"/>
</dbReference>
<gene>
    <name evidence="3" type="primary">grpE</name>
    <name evidence="7" type="ORF">AWC22_26725</name>
</gene>
<evidence type="ECO:0000313" key="8">
    <source>
        <dbReference type="Proteomes" id="UP000193087"/>
    </source>
</evidence>
<dbReference type="GO" id="GO:0051082">
    <property type="term" value="F:unfolded protein binding"/>
    <property type="evidence" value="ECO:0007669"/>
    <property type="project" value="TreeGrafter"/>
</dbReference>
<sequence>MTGGNPTTEGNPQEQVTVTDKRRIDPETGEVRHVPPGATPGGTAPEGAAPGGPAAGKDNKVAELTADLQRVQADFANYRKRALRDQQAAADRAKAAVVSQLLGVLDDLDRARKHGDLESGPLKSVADKLDSAFAGLGLVAFGAEGEDFDPVLHEAIQHEGDGGHGSKPVIGTVMRQGYQLGEQVLRHALVGVVDTVAVDTDEPESAGPAAVAEDTAEAEQADTGDNADIASE</sequence>
<dbReference type="PROSITE" id="PS01071">
    <property type="entry name" value="GRPE"/>
    <property type="match status" value="1"/>
</dbReference>
<dbReference type="GO" id="GO:0000774">
    <property type="term" value="F:adenyl-nucleotide exchange factor activity"/>
    <property type="evidence" value="ECO:0007669"/>
    <property type="project" value="InterPro"/>
</dbReference>
<dbReference type="EMBL" id="LQPQ01000176">
    <property type="protein sequence ID" value="ORW68349.1"/>
    <property type="molecule type" value="Genomic_DNA"/>
</dbReference>
<evidence type="ECO:0000256" key="1">
    <source>
        <dbReference type="ARBA" id="ARBA00009054"/>
    </source>
</evidence>
<dbReference type="GO" id="GO:0042803">
    <property type="term" value="F:protein homodimerization activity"/>
    <property type="evidence" value="ECO:0007669"/>
    <property type="project" value="InterPro"/>
</dbReference>
<accession>A0A1X2BZ05</accession>
<name>A0A1X2BZ05_9MYCO</name>
<dbReference type="GO" id="GO:0005737">
    <property type="term" value="C:cytoplasm"/>
    <property type="evidence" value="ECO:0007669"/>
    <property type="project" value="UniProtKB-SubCell"/>
</dbReference>
<dbReference type="InterPro" id="IPR009012">
    <property type="entry name" value="GrpE_head"/>
</dbReference>
<keyword evidence="8" id="KW-1185">Reference proteome</keyword>
<evidence type="ECO:0000256" key="3">
    <source>
        <dbReference type="HAMAP-Rule" id="MF_01151"/>
    </source>
</evidence>
<dbReference type="PRINTS" id="PR00773">
    <property type="entry name" value="GRPEPROTEIN"/>
</dbReference>
<comment type="caution">
    <text evidence="7">The sequence shown here is derived from an EMBL/GenBank/DDBJ whole genome shotgun (WGS) entry which is preliminary data.</text>
</comment>
<dbReference type="NCBIfam" id="NF010761">
    <property type="entry name" value="PRK14164.1"/>
    <property type="match status" value="1"/>
</dbReference>
<comment type="subunit">
    <text evidence="3">Homodimer.</text>
</comment>
<comment type="function">
    <text evidence="3 4">Participates actively in the response to hyperosmotic and heat shock by preventing the aggregation of stress-denatured proteins, in association with DnaK and GrpE. It is the nucleotide exchange factor for DnaK and may function as a thermosensor. Unfolded proteins bind initially to DnaJ; upon interaction with the DnaJ-bound protein, DnaK hydrolyzes its bound ATP, resulting in the formation of a stable complex. GrpE releases ADP from DnaK; ATP binding to DnaK triggers the release of the substrate protein, thus completing the reaction cycle. Several rounds of ATP-dependent interactions between DnaJ, DnaK and GrpE are required for fully efficient folding.</text>
</comment>
<dbReference type="PANTHER" id="PTHR21237">
    <property type="entry name" value="GRPE PROTEIN"/>
    <property type="match status" value="1"/>
</dbReference>
<dbReference type="AlphaFoldDB" id="A0A1X2BZ05"/>
<dbReference type="SUPFAM" id="SSF58014">
    <property type="entry name" value="Coiled-coil domain of nucleotide exchange factor GrpE"/>
    <property type="match status" value="1"/>
</dbReference>
<feature type="region of interest" description="Disordered" evidence="6">
    <location>
        <begin position="199"/>
        <end position="232"/>
    </location>
</feature>
<dbReference type="STRING" id="486698.AWC22_26725"/>
<dbReference type="SUPFAM" id="SSF51064">
    <property type="entry name" value="Head domain of nucleotide exchange factor GrpE"/>
    <property type="match status" value="1"/>
</dbReference>
<evidence type="ECO:0000256" key="4">
    <source>
        <dbReference type="RuleBase" id="RU000639"/>
    </source>
</evidence>
<evidence type="ECO:0000313" key="7">
    <source>
        <dbReference type="EMBL" id="ORW68349.1"/>
    </source>
</evidence>
<dbReference type="OrthoDB" id="5191115at2"/>
<feature type="compositionally biased region" description="Polar residues" evidence="6">
    <location>
        <begin position="1"/>
        <end position="18"/>
    </location>
</feature>
<dbReference type="PANTHER" id="PTHR21237:SF23">
    <property type="entry name" value="GRPE PROTEIN HOMOLOG, MITOCHONDRIAL"/>
    <property type="match status" value="1"/>
</dbReference>
<keyword evidence="2 3" id="KW-0143">Chaperone</keyword>